<sequence length="1948" mass="215297">MPVQEVDHNYDSLNHHLHPFYQPDPTTHQFASQNGFDDDSDNAASQQPPSMSSPPLPLLPATTYSPPRASRQKHLSLTTNLVDQAPNNVRDELSPDPREFYLQYRDPFGSDGAGPDDVDMNTASYSRRSSARSNGSSNAQRYRSSSRAHQFRSSPASHSKDYSPQKPRRAPVSPSATRSRQSSLKELVDRFNQATDEVLPRPPNRPSFTSSRAESPSSAPKTYTRSGQSSSHRPTTIESHSSILYNQPSANSATSTKHSGHKTQTPQNTVRKPLFGEILPLDTFAGHQERRRASHQRRGSDSCMHSPGPMFLDIPLEISTGWSPTSPTAWYLGYNPSIDSANTTKPQLLHRRSRSELGNCSQPMSPTSFNPNMGVKSPISATSPSSSRRKSGSQSRIPVATRRLSQASDSGNSSPSTRTSSAMDRHPVNISLPPKGISALPKPSPKLNPSPKFHSPSNSPVSPRITSPGRHAHNIQPLKSPTLKAIITAPPPKKSPPLRSSRPRQPVSTATTTASRGKVVDRVSDFQNNAMFSKSPRTSRARSRRLPELGNVDFAARRQRIQQAFNKSIEESNKKEIARKAQRAARIKEAEKKDDQRNNESQVTEELVTTIAEKASVESRVPTVESSDIGEEHEAFLTPDEGRSPDSTDAAENVGPAGDLNVVLTEKQLPITDTHDAPQQRLTDARPSSACSDTAPQSAVTALTDTTPIDMEPQTELPQPLQSHRSMLSHIMQMRESSPDITDSSDDDEDTSSSGRDKESIQIMLRQTYFDPIDTSSETQEFAEDPDGSKGHGDRQRWSMSSWSSSIQIQNNQLIEGSMSEEAKVETFADDDRTAQSTCDSDRNVTPQPPPHEPGPEEAAETTQDTKPKEATDDGSTQQTRPGERFSLNLMHRYPDLAKQARWDTKRATQLYLQELAKAGFGQPRIPEPIVKKTETEKKRLSGHSNEAPQEDGLVEDAVILPESKSIPPSDYVQHLANLNQRDDWERASPSIADWMHLAATDKDVAEEHRDVDKDHASTVLGRDDAKTPKISTSGPNISAPAAGGNGLGVSIQVHSPQDGDSPTIPELPNYPPPPPPPGSLSQQHSTEQLQQPPLAQPSPSVYSQPSPPQTLPSTTFVPKDYELEARDSNDSWLHHTGATPEPQTVASSITSQDRQPAPQEKVEAPSPKASPTPEQRRLRKRFLVIKELVDTEYTFGQDMTVVVDIYKGTSSSCGLTPEDVKTLFGNSEQVVKFSIDFQDALKQAARSVYVLPKSQRWLSKRGSRYVPNTNNQESQPISDDEKDRRTTIGQAFMELIGRMEKVYSEYLKNHDAANKTLDLLLKNKNKHVSIWLKECRDWASDLTTAWNLDSLLVKPVQRVLKYPLLLTELLSATPADHPDHAAIANALRETTAMSVRINDMKKRADVVGQVVSSRKRKESDVRAGLSKAFGRRTEKLKQHVGLSEIFTDKDYDILAQKFGENFFQLQLIMRDVELYTTEMQNSMNKLNEFIIAIEAYMTVAPSNYPELESKWCRFRLAVKDIMTVALVDHLASVRKSVINPMVTLLKLHDGPQRVMQKRNKRLLDYVKYKAVKDRGDRPDKKTTELGEQFIALNVTLKEELPRLLSLTGKLMETCLNNFVQIQTVWNMMMQKRLGYTIDRMPQDVGQIISDWSGDFTFSEAQVLSLGVCNGTVLADSANVQNFSTPSTSHGVDTSSSRRPSSTTTRTFSVEHGSSPKVSVEFGSNPPVSFMQSSSHGESLTHHANGSHAHIGGRSRTNSNFSGTHVPSMTTVVSPQTRNSTTPSTGATSNSSYRTSDASPLLPQLSLDTPRFPEFFSDPTTSGNNSQSNANRPGAPDLAEHPSSPDAPRYSGFFSSAMPMAEPSVPSTPPDSQLGPKEPKVLFLAASMFEFNIDRARREAGYPYLTYVAGEIFDVIGEKGDLWLARNQDDPTHQVGWIWTKHFAKLAG</sequence>
<feature type="region of interest" description="Disordered" evidence="1">
    <location>
        <begin position="572"/>
        <end position="603"/>
    </location>
</feature>
<feature type="compositionally biased region" description="Low complexity" evidence="1">
    <location>
        <begin position="497"/>
        <end position="506"/>
    </location>
</feature>
<dbReference type="PANTHER" id="PTHR22834:SF20">
    <property type="entry name" value="SH3 DOMAIN-CONTAINING PROTEIN"/>
    <property type="match status" value="1"/>
</dbReference>
<feature type="region of interest" description="Disordered" evidence="1">
    <location>
        <begin position="102"/>
        <end position="306"/>
    </location>
</feature>
<feature type="compositionally biased region" description="Polar residues" evidence="1">
    <location>
        <begin position="1681"/>
        <end position="1693"/>
    </location>
</feature>
<feature type="compositionally biased region" description="Basic and acidic residues" evidence="1">
    <location>
        <begin position="1006"/>
        <end position="1028"/>
    </location>
</feature>
<feature type="compositionally biased region" description="Polar residues" evidence="1">
    <location>
        <begin position="356"/>
        <end position="371"/>
    </location>
</feature>
<evidence type="ECO:0000313" key="3">
    <source>
        <dbReference type="EMBL" id="EER25950.1"/>
    </source>
</evidence>
<feature type="compositionally biased region" description="Polar residues" evidence="1">
    <location>
        <begin position="1142"/>
        <end position="1155"/>
    </location>
</feature>
<dbReference type="SUPFAM" id="SSF103657">
    <property type="entry name" value="BAR/IMD domain-like"/>
    <property type="match status" value="1"/>
</dbReference>
<feature type="region of interest" description="Disordered" evidence="1">
    <location>
        <begin position="829"/>
        <end position="886"/>
    </location>
</feature>
<feature type="compositionally biased region" description="Polar residues" evidence="1">
    <location>
        <begin position="206"/>
        <end position="270"/>
    </location>
</feature>
<feature type="compositionally biased region" description="Polar residues" evidence="1">
    <location>
        <begin position="24"/>
        <end position="35"/>
    </location>
</feature>
<dbReference type="InterPro" id="IPR001331">
    <property type="entry name" value="GDS_CDC24_CS"/>
</dbReference>
<feature type="compositionally biased region" description="Basic and acidic residues" evidence="1">
    <location>
        <begin position="630"/>
        <end position="646"/>
    </location>
</feature>
<dbReference type="InterPro" id="IPR035899">
    <property type="entry name" value="DBL_dom_sf"/>
</dbReference>
<feature type="region of interest" description="Disordered" evidence="1">
    <location>
        <begin position="777"/>
        <end position="805"/>
    </location>
</feature>
<feature type="region of interest" description="Disordered" evidence="1">
    <location>
        <begin position="735"/>
        <end position="762"/>
    </location>
</feature>
<feature type="compositionally biased region" description="Polar residues" evidence="1">
    <location>
        <begin position="689"/>
        <end position="698"/>
    </location>
</feature>
<comment type="caution">
    <text evidence="3">The sequence shown here is derived from an EMBL/GenBank/DDBJ whole genome shotgun (WGS) entry which is preliminary data.</text>
</comment>
<feature type="compositionally biased region" description="Basic and acidic residues" evidence="1">
    <location>
        <begin position="586"/>
        <end position="598"/>
    </location>
</feature>
<dbReference type="CDD" id="cd00160">
    <property type="entry name" value="RhoGEF"/>
    <property type="match status" value="1"/>
</dbReference>
<evidence type="ECO:0000313" key="4">
    <source>
        <dbReference type="Proteomes" id="UP000009084"/>
    </source>
</evidence>
<feature type="compositionally biased region" description="Low complexity" evidence="1">
    <location>
        <begin position="1694"/>
        <end position="1707"/>
    </location>
</feature>
<feature type="compositionally biased region" description="Polar residues" evidence="1">
    <location>
        <begin position="174"/>
        <end position="184"/>
    </location>
</feature>
<dbReference type="SMART" id="SM00325">
    <property type="entry name" value="RhoGEF"/>
    <property type="match status" value="1"/>
</dbReference>
<feature type="compositionally biased region" description="Polar residues" evidence="1">
    <location>
        <begin position="1818"/>
        <end position="1831"/>
    </location>
</feature>
<dbReference type="HOGENOM" id="CLU_001112_0_0_1"/>
<evidence type="ECO:0000259" key="2">
    <source>
        <dbReference type="PROSITE" id="PS50010"/>
    </source>
</evidence>
<feature type="region of interest" description="Disordered" evidence="1">
    <location>
        <begin position="1006"/>
        <end position="1116"/>
    </location>
</feature>
<dbReference type="Gene3D" id="1.20.900.10">
    <property type="entry name" value="Dbl homology (DH) domain"/>
    <property type="match status" value="1"/>
</dbReference>
<feature type="compositionally biased region" description="Polar residues" evidence="1">
    <location>
        <begin position="1267"/>
        <end position="1278"/>
    </location>
</feature>
<protein>
    <submittedName>
        <fullName evidence="3">RhoGEF domain containing protein</fullName>
    </submittedName>
</protein>
<feature type="region of interest" description="Disordered" evidence="1">
    <location>
        <begin position="353"/>
        <end position="516"/>
    </location>
</feature>
<feature type="compositionally biased region" description="Low complexity" evidence="1">
    <location>
        <begin position="377"/>
        <end position="396"/>
    </location>
</feature>
<proteinExistence type="predicted"/>
<dbReference type="OrthoDB" id="10256089at2759"/>
<feature type="region of interest" description="Disordered" evidence="1">
    <location>
        <begin position="671"/>
        <end position="698"/>
    </location>
</feature>
<feature type="region of interest" description="Disordered" evidence="1">
    <location>
        <begin position="618"/>
        <end position="657"/>
    </location>
</feature>
<feature type="compositionally biased region" description="Polar residues" evidence="1">
    <location>
        <begin position="455"/>
        <end position="465"/>
    </location>
</feature>
<feature type="compositionally biased region" description="Polar residues" evidence="1">
    <location>
        <begin position="1726"/>
        <end position="1744"/>
    </location>
</feature>
<dbReference type="GO" id="GO:0032955">
    <property type="term" value="P:regulation of division septum assembly"/>
    <property type="evidence" value="ECO:0007669"/>
    <property type="project" value="TreeGrafter"/>
</dbReference>
<dbReference type="Pfam" id="PF00621">
    <property type="entry name" value="RhoGEF"/>
    <property type="match status" value="1"/>
</dbReference>
<dbReference type="RefSeq" id="XP_003068095.1">
    <property type="nucleotide sequence ID" value="XM_003068049.1"/>
</dbReference>
<accession>C5PBG6</accession>
<feature type="region of interest" description="Disordered" evidence="1">
    <location>
        <begin position="1681"/>
        <end position="1875"/>
    </location>
</feature>
<dbReference type="Proteomes" id="UP000009084">
    <property type="component" value="Unassembled WGS sequence"/>
</dbReference>
<feature type="region of interest" description="Disordered" evidence="1">
    <location>
        <begin position="1262"/>
        <end position="1284"/>
    </location>
</feature>
<feature type="domain" description="DH" evidence="2">
    <location>
        <begin position="1181"/>
        <end position="1401"/>
    </location>
</feature>
<gene>
    <name evidence="3" type="ORF">CPC735_043940</name>
</gene>
<dbReference type="Gene3D" id="1.20.1270.60">
    <property type="entry name" value="Arfaptin homology (AH) domain/BAR domain"/>
    <property type="match status" value="1"/>
</dbReference>
<feature type="region of interest" description="Disordered" evidence="1">
    <location>
        <begin position="1132"/>
        <end position="1176"/>
    </location>
</feature>
<dbReference type="InterPro" id="IPR027267">
    <property type="entry name" value="AH/BAR_dom_sf"/>
</dbReference>
<dbReference type="EMBL" id="ACFW01000035">
    <property type="protein sequence ID" value="EER25950.1"/>
    <property type="molecule type" value="Genomic_DNA"/>
</dbReference>
<dbReference type="VEuPathDB" id="FungiDB:CPC735_043940"/>
<dbReference type="InterPro" id="IPR000219">
    <property type="entry name" value="DH_dom"/>
</dbReference>
<feature type="compositionally biased region" description="Low complexity" evidence="1">
    <location>
        <begin position="1089"/>
        <end position="1105"/>
    </location>
</feature>
<dbReference type="PANTHER" id="PTHR22834">
    <property type="entry name" value="NUCLEAR FUSION PROTEIN FUS2"/>
    <property type="match status" value="1"/>
</dbReference>
<feature type="compositionally biased region" description="Polar residues" evidence="1">
    <location>
        <begin position="1755"/>
        <end position="1798"/>
    </location>
</feature>
<feature type="compositionally biased region" description="Low complexity" evidence="1">
    <location>
        <begin position="121"/>
        <end position="139"/>
    </location>
</feature>
<feature type="compositionally biased region" description="Pro residues" evidence="1">
    <location>
        <begin position="1069"/>
        <end position="1079"/>
    </location>
</feature>
<dbReference type="GO" id="GO:0005737">
    <property type="term" value="C:cytoplasm"/>
    <property type="evidence" value="ECO:0007669"/>
    <property type="project" value="TreeGrafter"/>
</dbReference>
<organism evidence="3 4">
    <name type="scientific">Coccidioides posadasii (strain C735)</name>
    <name type="common">Valley fever fungus</name>
    <dbReference type="NCBI Taxonomy" id="222929"/>
    <lineage>
        <taxon>Eukaryota</taxon>
        <taxon>Fungi</taxon>
        <taxon>Dikarya</taxon>
        <taxon>Ascomycota</taxon>
        <taxon>Pezizomycotina</taxon>
        <taxon>Eurotiomycetes</taxon>
        <taxon>Eurotiomycetidae</taxon>
        <taxon>Onygenales</taxon>
        <taxon>Onygenaceae</taxon>
        <taxon>Coccidioides</taxon>
    </lineage>
</organism>
<feature type="compositionally biased region" description="Low complexity" evidence="1">
    <location>
        <begin position="408"/>
        <end position="421"/>
    </location>
</feature>
<dbReference type="PROSITE" id="PS50010">
    <property type="entry name" value="DH_2"/>
    <property type="match status" value="1"/>
</dbReference>
<name>C5PBG6_COCP7</name>
<reference evidence="3 4" key="1">
    <citation type="journal article" date="2009" name="Genome Res.">
        <title>Comparative genomic analyses of the human fungal pathogens Coccidioides and their relatives.</title>
        <authorList>
            <person name="Sharpton T.J."/>
            <person name="Stajich J.E."/>
            <person name="Rounsley S.D."/>
            <person name="Gardner M.J."/>
            <person name="Wortman J.R."/>
            <person name="Jordar V.S."/>
            <person name="Maiti R."/>
            <person name="Kodira C.D."/>
            <person name="Neafsey D.E."/>
            <person name="Zeng Q."/>
            <person name="Hung C.-Y."/>
            <person name="McMahan C."/>
            <person name="Muszewska A."/>
            <person name="Grynberg M."/>
            <person name="Mandel M.A."/>
            <person name="Kellner E.M."/>
            <person name="Barker B.M."/>
            <person name="Galgiani J.N."/>
            <person name="Orbach M.J."/>
            <person name="Kirkland T.N."/>
            <person name="Cole G.T."/>
            <person name="Henn M.R."/>
            <person name="Birren B.W."/>
            <person name="Taylor J.W."/>
        </authorList>
    </citation>
    <scope>NUCLEOTIDE SEQUENCE [LARGE SCALE GENOMIC DNA]</scope>
    <source>
        <strain evidence="4">C735</strain>
    </source>
</reference>
<feature type="compositionally biased region" description="Basic and acidic residues" evidence="1">
    <location>
        <begin position="787"/>
        <end position="797"/>
    </location>
</feature>
<dbReference type="KEGG" id="cpw:9693578"/>
<dbReference type="CDD" id="cd07589">
    <property type="entry name" value="BAR_DNMBP"/>
    <property type="match status" value="1"/>
</dbReference>
<dbReference type="InterPro" id="IPR051492">
    <property type="entry name" value="Dynamin-Rho_GEF"/>
</dbReference>
<evidence type="ECO:0000256" key="1">
    <source>
        <dbReference type="SAM" id="MobiDB-lite"/>
    </source>
</evidence>
<dbReference type="GO" id="GO:0005085">
    <property type="term" value="F:guanyl-nucleotide exchange factor activity"/>
    <property type="evidence" value="ECO:0007669"/>
    <property type="project" value="InterPro"/>
</dbReference>
<dbReference type="PROSITE" id="PS00741">
    <property type="entry name" value="DH_1"/>
    <property type="match status" value="1"/>
</dbReference>
<dbReference type="FunFam" id="1.20.900.10:FF:000053">
    <property type="entry name" value="Rho guanyl nucleotide exchange factor, putative"/>
    <property type="match status" value="1"/>
</dbReference>
<feature type="region of interest" description="Disordered" evidence="1">
    <location>
        <begin position="14"/>
        <end position="73"/>
    </location>
</feature>
<dbReference type="GO" id="GO:0035556">
    <property type="term" value="P:intracellular signal transduction"/>
    <property type="evidence" value="ECO:0007669"/>
    <property type="project" value="InterPro"/>
</dbReference>
<dbReference type="SUPFAM" id="SSF48065">
    <property type="entry name" value="DBL homology domain (DH-domain)"/>
    <property type="match status" value="1"/>
</dbReference>
<dbReference type="GO" id="GO:0031991">
    <property type="term" value="P:regulation of actomyosin contractile ring contraction"/>
    <property type="evidence" value="ECO:0007669"/>
    <property type="project" value="TreeGrafter"/>
</dbReference>